<accession>A0ABZ2XTX1</accession>
<dbReference type="Gene3D" id="1.10.3210.10">
    <property type="entry name" value="Hypothetical protein af1432"/>
    <property type="match status" value="1"/>
</dbReference>
<evidence type="ECO:0000313" key="2">
    <source>
        <dbReference type="Proteomes" id="UP001623232"/>
    </source>
</evidence>
<organism evidence="1 2">
    <name type="scientific">Aliisedimentitalea scapharcae</name>
    <dbReference type="NCBI Taxonomy" id="1524259"/>
    <lineage>
        <taxon>Bacteria</taxon>
        <taxon>Pseudomonadati</taxon>
        <taxon>Pseudomonadota</taxon>
        <taxon>Alphaproteobacteria</taxon>
        <taxon>Rhodobacterales</taxon>
        <taxon>Roseobacteraceae</taxon>
        <taxon>Aliisedimentitalea</taxon>
    </lineage>
</organism>
<gene>
    <name evidence="1" type="ORF">QEZ52_17125</name>
</gene>
<keyword evidence="2" id="KW-1185">Reference proteome</keyword>
<sequence>MERVIAEAFGIDANDLKCPELKRADVQLLVDEKASLMVPEPAPWPEGAPSTKRPERIQAWSASQSKDEFLSRFFELTRS</sequence>
<dbReference type="EMBL" id="CP123584">
    <property type="protein sequence ID" value="WZK88304.1"/>
    <property type="molecule type" value="Genomic_DNA"/>
</dbReference>
<name>A0ABZ2XTX1_9RHOB</name>
<proteinExistence type="predicted"/>
<evidence type="ECO:0000313" key="1">
    <source>
        <dbReference type="EMBL" id="WZK88304.1"/>
    </source>
</evidence>
<dbReference type="RefSeq" id="WP_406645689.1">
    <property type="nucleotide sequence ID" value="NZ_CP123584.1"/>
</dbReference>
<reference evidence="1 2" key="1">
    <citation type="submission" date="2023-04" db="EMBL/GenBank/DDBJ databases">
        <title>Complete genome sequence of Alisedimentitalea scapharcae.</title>
        <authorList>
            <person name="Rong J.-C."/>
            <person name="Yi M.-L."/>
            <person name="Zhao Q."/>
        </authorList>
    </citation>
    <scope>NUCLEOTIDE SEQUENCE [LARGE SCALE GENOMIC DNA]</scope>
    <source>
        <strain evidence="1 2">KCTC 42119</strain>
    </source>
</reference>
<protein>
    <submittedName>
        <fullName evidence="1">Uncharacterized protein</fullName>
    </submittedName>
</protein>
<dbReference type="Proteomes" id="UP001623232">
    <property type="component" value="Chromosome"/>
</dbReference>